<name>A0A9P4HV73_9PEZI</name>
<reference evidence="1" key="1">
    <citation type="journal article" date="2020" name="Stud. Mycol.">
        <title>101 Dothideomycetes genomes: a test case for predicting lifestyles and emergence of pathogens.</title>
        <authorList>
            <person name="Haridas S."/>
            <person name="Albert R."/>
            <person name="Binder M."/>
            <person name="Bloem J."/>
            <person name="Labutti K."/>
            <person name="Salamov A."/>
            <person name="Andreopoulos B."/>
            <person name="Baker S."/>
            <person name="Barry K."/>
            <person name="Bills G."/>
            <person name="Bluhm B."/>
            <person name="Cannon C."/>
            <person name="Castanera R."/>
            <person name="Culley D."/>
            <person name="Daum C."/>
            <person name="Ezra D."/>
            <person name="Gonzalez J."/>
            <person name="Henrissat B."/>
            <person name="Kuo A."/>
            <person name="Liang C."/>
            <person name="Lipzen A."/>
            <person name="Lutzoni F."/>
            <person name="Magnuson J."/>
            <person name="Mondo S."/>
            <person name="Nolan M."/>
            <person name="Ohm R."/>
            <person name="Pangilinan J."/>
            <person name="Park H.-J."/>
            <person name="Ramirez L."/>
            <person name="Alfaro M."/>
            <person name="Sun H."/>
            <person name="Tritt A."/>
            <person name="Yoshinaga Y."/>
            <person name="Zwiers L.-H."/>
            <person name="Turgeon B."/>
            <person name="Goodwin S."/>
            <person name="Spatafora J."/>
            <person name="Crous P."/>
            <person name="Grigoriev I."/>
        </authorList>
    </citation>
    <scope>NUCLEOTIDE SEQUENCE</scope>
    <source>
        <strain evidence="1">CBS 121410</strain>
    </source>
</reference>
<dbReference type="AlphaFoldDB" id="A0A9P4HV73"/>
<sequence length="419" mass="48425">MVLVHFDTATTSGNLALNPSDLPCPTLPHEIASFPITPSHTNPAFNPQKIADLMLQLLSINWQMGMLRRFNDHSPPSIVQLSPSQCESFLALSRKDEHPFDDAVLEAMCLLPYSTDTNEQYKIAPSTMLIQAPEADQEAERDSFLGGPRIPAHMLRLTEWWGGDSGMAVFVNTRTGMGMELEDYEGDNGEEATVFSGKERPIEELLGEWIERFLRLEWVPDGSLNVAAREDRSVEYIRHRELTERYGWPDKFPLPEPEFEKFLEEKEAIGNEYMDGWDGRYQLQDRLNHLFSRVWEEQQNAHPGERWRQDQRQLLIEQDIGRIFHSYERYSEDENFSAEAGVDVEAELPQMRSINAGGDDWHVELAAVEIYDYFVQLLEKYPEEKDDTTEKMRVLLKEAYDRGQETEASMTRISWGREL</sequence>
<dbReference type="EMBL" id="ML978716">
    <property type="protein sequence ID" value="KAF2088660.1"/>
    <property type="molecule type" value="Genomic_DNA"/>
</dbReference>
<keyword evidence="2" id="KW-1185">Reference proteome</keyword>
<comment type="caution">
    <text evidence="1">The sequence shown here is derived from an EMBL/GenBank/DDBJ whole genome shotgun (WGS) entry which is preliminary data.</text>
</comment>
<proteinExistence type="predicted"/>
<protein>
    <submittedName>
        <fullName evidence="1">Uncharacterized protein</fullName>
    </submittedName>
</protein>
<accession>A0A9P4HV73</accession>
<gene>
    <name evidence="1" type="ORF">K490DRAFT_64702</name>
</gene>
<dbReference type="OrthoDB" id="62853at2759"/>
<dbReference type="Proteomes" id="UP000799776">
    <property type="component" value="Unassembled WGS sequence"/>
</dbReference>
<evidence type="ECO:0000313" key="2">
    <source>
        <dbReference type="Proteomes" id="UP000799776"/>
    </source>
</evidence>
<organism evidence="1 2">
    <name type="scientific">Saccharata proteae CBS 121410</name>
    <dbReference type="NCBI Taxonomy" id="1314787"/>
    <lineage>
        <taxon>Eukaryota</taxon>
        <taxon>Fungi</taxon>
        <taxon>Dikarya</taxon>
        <taxon>Ascomycota</taxon>
        <taxon>Pezizomycotina</taxon>
        <taxon>Dothideomycetes</taxon>
        <taxon>Dothideomycetes incertae sedis</taxon>
        <taxon>Botryosphaeriales</taxon>
        <taxon>Saccharataceae</taxon>
        <taxon>Saccharata</taxon>
    </lineage>
</organism>
<evidence type="ECO:0000313" key="1">
    <source>
        <dbReference type="EMBL" id="KAF2088660.1"/>
    </source>
</evidence>